<feature type="region of interest" description="Disordered" evidence="1">
    <location>
        <begin position="45"/>
        <end position="155"/>
    </location>
</feature>
<gene>
    <name evidence="3" type="primary">LOC113999464</name>
</gene>
<dbReference type="GeneID" id="113999464"/>
<evidence type="ECO:0000313" key="3">
    <source>
        <dbReference type="RefSeq" id="XP_039244517.1"/>
    </source>
</evidence>
<protein>
    <submittedName>
        <fullName evidence="3">Translation initiation factor IF-2-like isoform X2</fullName>
    </submittedName>
</protein>
<feature type="compositionally biased region" description="Basic and acidic residues" evidence="1">
    <location>
        <begin position="55"/>
        <end position="72"/>
    </location>
</feature>
<feature type="compositionally biased region" description="Basic residues" evidence="1">
    <location>
        <begin position="95"/>
        <end position="105"/>
    </location>
</feature>
<accession>A0A7R5L3Q2</accession>
<evidence type="ECO:0000256" key="1">
    <source>
        <dbReference type="SAM" id="MobiDB-lite"/>
    </source>
</evidence>
<proteinExistence type="predicted"/>
<dbReference type="AlphaFoldDB" id="A0A7R5L3Q2"/>
<reference evidence="3" key="1">
    <citation type="submission" date="2025-08" db="UniProtKB">
        <authorList>
            <consortium name="RefSeq"/>
        </authorList>
    </citation>
    <scope>IDENTIFICATION</scope>
    <source>
        <tissue evidence="3">Muscle</tissue>
    </source>
</reference>
<keyword evidence="2" id="KW-1185">Reference proteome</keyword>
<organism evidence="2 3">
    <name type="scientific">Pipra filicauda</name>
    <name type="common">Wire-tailed manakin</name>
    <dbReference type="NCBI Taxonomy" id="649802"/>
    <lineage>
        <taxon>Eukaryota</taxon>
        <taxon>Metazoa</taxon>
        <taxon>Chordata</taxon>
        <taxon>Craniata</taxon>
        <taxon>Vertebrata</taxon>
        <taxon>Euteleostomi</taxon>
        <taxon>Archelosauria</taxon>
        <taxon>Archosauria</taxon>
        <taxon>Dinosauria</taxon>
        <taxon>Saurischia</taxon>
        <taxon>Theropoda</taxon>
        <taxon>Coelurosauria</taxon>
        <taxon>Aves</taxon>
        <taxon>Neognathae</taxon>
        <taxon>Neoaves</taxon>
        <taxon>Telluraves</taxon>
        <taxon>Australaves</taxon>
        <taxon>Passeriformes</taxon>
        <taxon>Pipridae</taxon>
        <taxon>Pipra</taxon>
    </lineage>
</organism>
<evidence type="ECO:0000313" key="2">
    <source>
        <dbReference type="Proteomes" id="UP000504627"/>
    </source>
</evidence>
<dbReference type="Proteomes" id="UP000504627">
    <property type="component" value="Unplaced"/>
</dbReference>
<sequence length="180" mass="18990">MVGPLLGHPWDWEGASARKEEARHPVKVWGLGFRFAMATRWHGRSARKCQGEVGSAERRRGDRTAGEAERRTPPTALITGIHPHPSPGAGMGHQSPRKTPPHPKHPQPGNPGMEEPRGCHGLGIPAPGSSQAAPGMGLQRPSSFHPIPPGRGSAGGSGLGMLAWLSQGCSAALQLSWTGR</sequence>
<dbReference type="RefSeq" id="XP_039244517.1">
    <property type="nucleotide sequence ID" value="XM_039388583.1"/>
</dbReference>
<name>A0A7R5L3Q2_9PASS</name>